<dbReference type="EMBL" id="JBHSMI010000016">
    <property type="protein sequence ID" value="MFC5402935.1"/>
    <property type="molecule type" value="Genomic_DNA"/>
</dbReference>
<accession>A0ABW0HRQ9</accession>
<evidence type="ECO:0000313" key="4">
    <source>
        <dbReference type="Proteomes" id="UP001596113"/>
    </source>
</evidence>
<organism evidence="3 4">
    <name type="scientific">Cohnella soli</name>
    <dbReference type="NCBI Taxonomy" id="425005"/>
    <lineage>
        <taxon>Bacteria</taxon>
        <taxon>Bacillati</taxon>
        <taxon>Bacillota</taxon>
        <taxon>Bacilli</taxon>
        <taxon>Bacillales</taxon>
        <taxon>Paenibacillaceae</taxon>
        <taxon>Cohnella</taxon>
    </lineage>
</organism>
<dbReference type="InterPro" id="IPR025669">
    <property type="entry name" value="AAA_dom"/>
</dbReference>
<dbReference type="InterPro" id="IPR050625">
    <property type="entry name" value="ParA/MinD_ATPase"/>
</dbReference>
<evidence type="ECO:0000259" key="2">
    <source>
        <dbReference type="Pfam" id="PF13614"/>
    </source>
</evidence>
<dbReference type="Proteomes" id="UP001596113">
    <property type="component" value="Unassembled WGS sequence"/>
</dbReference>
<protein>
    <submittedName>
        <fullName evidence="3">CpaE family protein</fullName>
    </submittedName>
</protein>
<dbReference type="Pfam" id="PF13614">
    <property type="entry name" value="AAA_31"/>
    <property type="match status" value="1"/>
</dbReference>
<dbReference type="InterPro" id="IPR027417">
    <property type="entry name" value="P-loop_NTPase"/>
</dbReference>
<keyword evidence="4" id="KW-1185">Reference proteome</keyword>
<dbReference type="RefSeq" id="WP_378131838.1">
    <property type="nucleotide sequence ID" value="NZ_JBHSMI010000016.1"/>
</dbReference>
<feature type="domain" description="AAA" evidence="2">
    <location>
        <begin position="138"/>
        <end position="227"/>
    </location>
</feature>
<dbReference type="PANTHER" id="PTHR43384">
    <property type="entry name" value="SEPTUM SITE-DETERMINING PROTEIN MIND HOMOLOG, CHLOROPLASTIC-RELATED"/>
    <property type="match status" value="1"/>
</dbReference>
<sequence length="414" mass="46131">MKVFIVIDVDAGRLAQNIKILSDYGKVFDARSVQEMVQVREREGHVDAVFLSTNVPNIRETVVKIGKNLRADGSPAHVFLIGEMNPDTLADLFDAGVRDITRHPINPVEVGLHKKLPTLTDEREISVHFGTPQATREKIILFCSPKGGDGKTTISTQTGAVIAKMTGQALLIDADYAGNAYRKLGITSMTHSIIDFEKEDSQLLDRHSLENKLITHQQSGLKVLPSPWNEHTSIPAKMAENALLAYRRFYGNIVVDLHQGYTPAFETLKDYATDIICVCRPEEDELERAMEMIIRLYEAAPDKLRIIVNGLRNEKELQPIRVGLEQFKIKAPLSSLPYADKEFAQRKELPVFLEPKRSLYSRELRAILKGLGITNSKDAVPTATAEPGASKEKETPSAPKGPGWLRKKFGRVAD</sequence>
<proteinExistence type="predicted"/>
<dbReference type="PANTHER" id="PTHR43384:SF13">
    <property type="entry name" value="SLR0110 PROTEIN"/>
    <property type="match status" value="1"/>
</dbReference>
<feature type="compositionally biased region" description="Basic residues" evidence="1">
    <location>
        <begin position="405"/>
        <end position="414"/>
    </location>
</feature>
<comment type="caution">
    <text evidence="3">The sequence shown here is derived from an EMBL/GenBank/DDBJ whole genome shotgun (WGS) entry which is preliminary data.</text>
</comment>
<gene>
    <name evidence="3" type="ORF">ACFPOF_09285</name>
</gene>
<dbReference type="SUPFAM" id="SSF52540">
    <property type="entry name" value="P-loop containing nucleoside triphosphate hydrolases"/>
    <property type="match status" value="1"/>
</dbReference>
<evidence type="ECO:0000313" key="3">
    <source>
        <dbReference type="EMBL" id="MFC5402935.1"/>
    </source>
</evidence>
<feature type="region of interest" description="Disordered" evidence="1">
    <location>
        <begin position="378"/>
        <end position="414"/>
    </location>
</feature>
<evidence type="ECO:0000256" key="1">
    <source>
        <dbReference type="SAM" id="MobiDB-lite"/>
    </source>
</evidence>
<name>A0ABW0HRQ9_9BACL</name>
<dbReference type="Gene3D" id="3.40.50.300">
    <property type="entry name" value="P-loop containing nucleotide triphosphate hydrolases"/>
    <property type="match status" value="1"/>
</dbReference>
<reference evidence="4" key="1">
    <citation type="journal article" date="2019" name="Int. J. Syst. Evol. Microbiol.">
        <title>The Global Catalogue of Microorganisms (GCM) 10K type strain sequencing project: providing services to taxonomists for standard genome sequencing and annotation.</title>
        <authorList>
            <consortium name="The Broad Institute Genomics Platform"/>
            <consortium name="The Broad Institute Genome Sequencing Center for Infectious Disease"/>
            <person name="Wu L."/>
            <person name="Ma J."/>
        </authorList>
    </citation>
    <scope>NUCLEOTIDE SEQUENCE [LARGE SCALE GENOMIC DNA]</scope>
    <source>
        <strain evidence="4">CGMCC 1.18575</strain>
    </source>
</reference>